<accession>A0A443L844</accession>
<keyword evidence="2" id="KW-1185">Reference proteome</keyword>
<dbReference type="AlphaFoldDB" id="A0A443L844"/>
<evidence type="ECO:0000313" key="2">
    <source>
        <dbReference type="Proteomes" id="UP000286594"/>
    </source>
</evidence>
<dbReference type="EMBL" id="SAVB01000025">
    <property type="protein sequence ID" value="RWR45211.1"/>
    <property type="molecule type" value="Genomic_DNA"/>
</dbReference>
<reference evidence="1 2" key="1">
    <citation type="submission" date="2019-01" db="EMBL/GenBank/DDBJ databases">
        <title>Sinorhodobacter populi sp. nov. isolated from the symptomatic bark tissue of Populus euramericana canker.</title>
        <authorList>
            <person name="Xu G."/>
        </authorList>
    </citation>
    <scope>NUCLEOTIDE SEQUENCE [LARGE SCALE GENOMIC DNA]</scope>
    <source>
        <strain evidence="1 2">CCTCC AB2012026</strain>
    </source>
</reference>
<dbReference type="Proteomes" id="UP000286594">
    <property type="component" value="Unassembled WGS sequence"/>
</dbReference>
<gene>
    <name evidence="1" type="ORF">EOW65_16670</name>
</gene>
<name>A0A443L844_9RHOB</name>
<protein>
    <submittedName>
        <fullName evidence="1">Uncharacterized protein</fullName>
    </submittedName>
</protein>
<sequence length="85" mass="9275">MSTNVLSPAFDTVEMRQFVFGDGETVHDVMVERFSDDRIAITIEASNPEEATWHSMVLPLDQRYARLIGGALLDLAQAPAPKGGA</sequence>
<comment type="caution">
    <text evidence="1">The sequence shown here is derived from an EMBL/GenBank/DDBJ whole genome shotgun (WGS) entry which is preliminary data.</text>
</comment>
<dbReference type="RefSeq" id="WP_128151367.1">
    <property type="nucleotide sequence ID" value="NZ_SAVB01000025.1"/>
</dbReference>
<proteinExistence type="predicted"/>
<organism evidence="1 2">
    <name type="scientific">Paenirhodobacter ferrireducens</name>
    <dbReference type="NCBI Taxonomy" id="1215032"/>
    <lineage>
        <taxon>Bacteria</taxon>
        <taxon>Pseudomonadati</taxon>
        <taxon>Pseudomonadota</taxon>
        <taxon>Alphaproteobacteria</taxon>
        <taxon>Rhodobacterales</taxon>
        <taxon>Rhodobacter group</taxon>
        <taxon>Paenirhodobacter</taxon>
    </lineage>
</organism>
<evidence type="ECO:0000313" key="1">
    <source>
        <dbReference type="EMBL" id="RWR45211.1"/>
    </source>
</evidence>